<dbReference type="Gene3D" id="3.10.180.10">
    <property type="entry name" value="2,3-Dihydroxybiphenyl 1,2-Dioxygenase, domain 1"/>
    <property type="match status" value="1"/>
</dbReference>
<feature type="domain" description="Glyoxalase-like" evidence="1">
    <location>
        <begin position="10"/>
        <end position="119"/>
    </location>
</feature>
<protein>
    <submittedName>
        <fullName evidence="2">VOC family protein</fullName>
    </submittedName>
</protein>
<evidence type="ECO:0000259" key="1">
    <source>
        <dbReference type="Pfam" id="PF18029"/>
    </source>
</evidence>
<evidence type="ECO:0000313" key="2">
    <source>
        <dbReference type="EMBL" id="KAA9164908.1"/>
    </source>
</evidence>
<accession>A0A5N0VGY1</accession>
<dbReference type="InterPro" id="IPR041581">
    <property type="entry name" value="Glyoxalase_6"/>
</dbReference>
<reference evidence="2" key="1">
    <citation type="submission" date="2019-09" db="EMBL/GenBank/DDBJ databases">
        <authorList>
            <person name="Teo W.F.A."/>
            <person name="Duangmal K."/>
        </authorList>
    </citation>
    <scope>NUCLEOTIDE SEQUENCE [LARGE SCALE GENOMIC DNA]</scope>
    <source>
        <strain evidence="2">K81G1</strain>
    </source>
</reference>
<name>A0A5N0VGY1_9PSEU</name>
<dbReference type="AlphaFoldDB" id="A0A5N0VGY1"/>
<dbReference type="EMBL" id="VMNW02000006">
    <property type="protein sequence ID" value="KAA9164908.1"/>
    <property type="molecule type" value="Genomic_DNA"/>
</dbReference>
<dbReference type="OrthoDB" id="1645442at2"/>
<evidence type="ECO:0000313" key="3">
    <source>
        <dbReference type="Proteomes" id="UP000319769"/>
    </source>
</evidence>
<proteinExistence type="predicted"/>
<dbReference type="PANTHER" id="PTHR35908:SF1">
    <property type="entry name" value="CONSERVED PROTEIN"/>
    <property type="match status" value="1"/>
</dbReference>
<comment type="caution">
    <text evidence="2">The sequence shown here is derived from an EMBL/GenBank/DDBJ whole genome shotgun (WGS) entry which is preliminary data.</text>
</comment>
<dbReference type="RefSeq" id="WP_144746524.1">
    <property type="nucleotide sequence ID" value="NZ_VMNW02000006.1"/>
</dbReference>
<dbReference type="PANTHER" id="PTHR35908">
    <property type="entry name" value="HYPOTHETICAL FUSION PROTEIN"/>
    <property type="match status" value="1"/>
</dbReference>
<dbReference type="Proteomes" id="UP000319769">
    <property type="component" value="Unassembled WGS sequence"/>
</dbReference>
<sequence>MTAVPTFRCVALDCPDPRRLAEFYAALLDWPEPESEEGGEWVTVTGPNGVQLAFQRVANYRAPEWPGQDVPQQLHLDLAVADLDAGEERAVKLGAKLLDKKPSTFRVFADPIGHPFCLCAC</sequence>
<dbReference type="SUPFAM" id="SSF54593">
    <property type="entry name" value="Glyoxalase/Bleomycin resistance protein/Dihydroxybiphenyl dioxygenase"/>
    <property type="match status" value="1"/>
</dbReference>
<dbReference type="Pfam" id="PF18029">
    <property type="entry name" value="Glyoxalase_6"/>
    <property type="match status" value="1"/>
</dbReference>
<organism evidence="2 3">
    <name type="scientific">Amycolatopsis acidicola</name>
    <dbReference type="NCBI Taxonomy" id="2596893"/>
    <lineage>
        <taxon>Bacteria</taxon>
        <taxon>Bacillati</taxon>
        <taxon>Actinomycetota</taxon>
        <taxon>Actinomycetes</taxon>
        <taxon>Pseudonocardiales</taxon>
        <taxon>Pseudonocardiaceae</taxon>
        <taxon>Amycolatopsis</taxon>
    </lineage>
</organism>
<dbReference type="CDD" id="cd06587">
    <property type="entry name" value="VOC"/>
    <property type="match status" value="1"/>
</dbReference>
<dbReference type="InterPro" id="IPR029068">
    <property type="entry name" value="Glyas_Bleomycin-R_OHBP_Dase"/>
</dbReference>
<gene>
    <name evidence="2" type="ORF">FPZ12_006515</name>
</gene>
<keyword evidence="3" id="KW-1185">Reference proteome</keyword>